<evidence type="ECO:0000256" key="2">
    <source>
        <dbReference type="ARBA" id="ARBA00022801"/>
    </source>
</evidence>
<dbReference type="HAMAP" id="MF_00528">
    <property type="entry name" value="Maf"/>
    <property type="match status" value="1"/>
</dbReference>
<protein>
    <submittedName>
        <fullName evidence="3">Septum formation protein Maf</fullName>
    </submittedName>
</protein>
<evidence type="ECO:0000256" key="1">
    <source>
        <dbReference type="ARBA" id="ARBA00001968"/>
    </source>
</evidence>
<organism evidence="3">
    <name type="scientific">mine drainage metagenome</name>
    <dbReference type="NCBI Taxonomy" id="410659"/>
    <lineage>
        <taxon>unclassified sequences</taxon>
        <taxon>metagenomes</taxon>
        <taxon>ecological metagenomes</taxon>
    </lineage>
</organism>
<dbReference type="InterPro" id="IPR029001">
    <property type="entry name" value="ITPase-like_fam"/>
</dbReference>
<accession>A0A1J5Q1Z5</accession>
<keyword evidence="2" id="KW-0378">Hydrolase</keyword>
<evidence type="ECO:0000313" key="3">
    <source>
        <dbReference type="EMBL" id="OIQ73908.1"/>
    </source>
</evidence>
<reference evidence="3" key="1">
    <citation type="submission" date="2016-10" db="EMBL/GenBank/DDBJ databases">
        <title>Sequence of Gallionella enrichment culture.</title>
        <authorList>
            <person name="Poehlein A."/>
            <person name="Muehling M."/>
            <person name="Daniel R."/>
        </authorList>
    </citation>
    <scope>NUCLEOTIDE SEQUENCE</scope>
</reference>
<dbReference type="PANTHER" id="PTHR43213">
    <property type="entry name" value="BIFUNCTIONAL DTTP/UTP PYROPHOSPHATASE/METHYLTRANSFERASE PROTEIN-RELATED"/>
    <property type="match status" value="1"/>
</dbReference>
<comment type="caution">
    <text evidence="3">The sequence shown here is derived from an EMBL/GenBank/DDBJ whole genome shotgun (WGS) entry which is preliminary data.</text>
</comment>
<dbReference type="GO" id="GO:0047429">
    <property type="term" value="F:nucleoside triphosphate diphosphatase activity"/>
    <property type="evidence" value="ECO:0007669"/>
    <property type="project" value="InterPro"/>
</dbReference>
<dbReference type="SUPFAM" id="SSF52972">
    <property type="entry name" value="ITPase-like"/>
    <property type="match status" value="1"/>
</dbReference>
<name>A0A1J5Q1Z5_9ZZZZ</name>
<dbReference type="PANTHER" id="PTHR43213:SF5">
    <property type="entry name" value="BIFUNCTIONAL DTTP_UTP PYROPHOSPHATASE_METHYLTRANSFERASE PROTEIN-RELATED"/>
    <property type="match status" value="1"/>
</dbReference>
<dbReference type="AlphaFoldDB" id="A0A1J5Q1Z5"/>
<dbReference type="Gene3D" id="3.90.950.10">
    <property type="match status" value="1"/>
</dbReference>
<proteinExistence type="inferred from homology"/>
<dbReference type="InterPro" id="IPR003697">
    <property type="entry name" value="Maf-like"/>
</dbReference>
<dbReference type="CDD" id="cd00555">
    <property type="entry name" value="Maf"/>
    <property type="match status" value="1"/>
</dbReference>
<sequence>MTLWRGREPLILASQSRARQMLLASAGIDFETVPAEVDERAVQQASGLAAPGDIAALLAREKSLFVSARRPGRYVIGADQTLALGNRLFSKPHGRAQASEQLHALAGQSHELYSAVAVARDGKILFEKVAIAHMTMRRLSESEIDAYLDEAGASVTSSVGAYQLEGLGVHLFEQIEGDHFTILGLPLLPLLAFFRSERQLGI</sequence>
<dbReference type="EMBL" id="MLJW01002695">
    <property type="protein sequence ID" value="OIQ73908.1"/>
    <property type="molecule type" value="Genomic_DNA"/>
</dbReference>
<comment type="cofactor">
    <cofactor evidence="1">
        <name>a divalent metal cation</name>
        <dbReference type="ChEBI" id="CHEBI:60240"/>
    </cofactor>
</comment>
<dbReference type="PIRSF" id="PIRSF006305">
    <property type="entry name" value="Maf"/>
    <property type="match status" value="1"/>
</dbReference>
<gene>
    <name evidence="3" type="primary">maf_3</name>
    <name evidence="3" type="ORF">GALL_444520</name>
</gene>
<dbReference type="Pfam" id="PF02545">
    <property type="entry name" value="Maf"/>
    <property type="match status" value="1"/>
</dbReference>